<name>A0ACB8XUD8_9ASTR</name>
<keyword evidence="2" id="KW-1185">Reference proteome</keyword>
<dbReference type="Proteomes" id="UP001056120">
    <property type="component" value="Linkage Group LG29"/>
</dbReference>
<evidence type="ECO:0000313" key="1">
    <source>
        <dbReference type="EMBL" id="KAI3675098.1"/>
    </source>
</evidence>
<evidence type="ECO:0000313" key="2">
    <source>
        <dbReference type="Proteomes" id="UP001056120"/>
    </source>
</evidence>
<comment type="caution">
    <text evidence="1">The sequence shown here is derived from an EMBL/GenBank/DDBJ whole genome shotgun (WGS) entry which is preliminary data.</text>
</comment>
<gene>
    <name evidence="1" type="ORF">L1987_84682</name>
</gene>
<sequence length="806" mass="90932">MDDDEVVIIGAGICGLATTLVLHKKGIKSVVTERSESLRNVTGAVMFVFFLLWRMEGNLAICGFAGFVPESLGDLKHLEHLNLGRCYFSGRIPASLPNLTQLIFLNLQQNDLHGQFSSSFQNFKSLELLSISLNNFSGTLGVDSFLGLNKLNVLDLAYNRLSFETTTNYTNSTLPELKYLALSSCNLKEFPTFLRFQSKMTNLFLEFNEIEGLVPNWLWNNSHETLQVIVLRGNFITCFHQHPRFLPWIRLKAFDVAYNQLQGRLPIPKPNVLVYDVSNNNLTGEIPPLICEMKSLRFLDLSSNKMIGSLSSCLENLSNSLSILSLKRNNFHGPVMNKCTHGSLLKRIDLSENQFTGLVSKSLADFQGLSTNSSQFLKLRIIDISNNNFSGQLPEKSFQTLNAMKSVYAGELSAMGSKIKYQGNARVKRAQLQRLRRSFETLEMKTGESVTDYVGRVMVIANEMRVCGDDMTDVRIVEKILRTLTENFNFVVCSIEESKDVDQMTVDELQSSLLVHEQKLTRKSTEEQALKVEQETSYGRGRGRGRSASGRGRGRGRGRGSFDKSMVECYKCHKLGHFQYECPAEEKTLNYAEYDENEELLLMATIDIEKYKLEEEVLMTTSEALQTGREKRRRCQGSDKVLCESFKKSMEKEFAMTDLGQMRYFLGVEIKQTKEAIEISQKRTNPSTIIAKLGFLVILNVSFNHLDGRIPQGKQFDTFENNSYLGNLGLCGKPLSKECKSSKVLTALPQTSSNKYESLLPNDKIDWMVILLGVGSGLAIGIVNGSFLYARYGDWVHERLGMKKDK</sequence>
<accession>A0ACB8XUD8</accession>
<dbReference type="EMBL" id="CM042046">
    <property type="protein sequence ID" value="KAI3675098.1"/>
    <property type="molecule type" value="Genomic_DNA"/>
</dbReference>
<reference evidence="1 2" key="2">
    <citation type="journal article" date="2022" name="Mol. Ecol. Resour.">
        <title>The genomes of chicory, endive, great burdock and yacon provide insights into Asteraceae paleo-polyploidization history and plant inulin production.</title>
        <authorList>
            <person name="Fan W."/>
            <person name="Wang S."/>
            <person name="Wang H."/>
            <person name="Wang A."/>
            <person name="Jiang F."/>
            <person name="Liu H."/>
            <person name="Zhao H."/>
            <person name="Xu D."/>
            <person name="Zhang Y."/>
        </authorList>
    </citation>
    <scope>NUCLEOTIDE SEQUENCE [LARGE SCALE GENOMIC DNA]</scope>
    <source>
        <strain evidence="2">cv. Yunnan</strain>
        <tissue evidence="1">Leaves</tissue>
    </source>
</reference>
<proteinExistence type="predicted"/>
<reference evidence="2" key="1">
    <citation type="journal article" date="2022" name="Mol. Ecol. Resour.">
        <title>The genomes of chicory, endive, great burdock and yacon provide insights into Asteraceae palaeo-polyploidization history and plant inulin production.</title>
        <authorList>
            <person name="Fan W."/>
            <person name="Wang S."/>
            <person name="Wang H."/>
            <person name="Wang A."/>
            <person name="Jiang F."/>
            <person name="Liu H."/>
            <person name="Zhao H."/>
            <person name="Xu D."/>
            <person name="Zhang Y."/>
        </authorList>
    </citation>
    <scope>NUCLEOTIDE SEQUENCE [LARGE SCALE GENOMIC DNA]</scope>
    <source>
        <strain evidence="2">cv. Yunnan</strain>
    </source>
</reference>
<organism evidence="1 2">
    <name type="scientific">Smallanthus sonchifolius</name>
    <dbReference type="NCBI Taxonomy" id="185202"/>
    <lineage>
        <taxon>Eukaryota</taxon>
        <taxon>Viridiplantae</taxon>
        <taxon>Streptophyta</taxon>
        <taxon>Embryophyta</taxon>
        <taxon>Tracheophyta</taxon>
        <taxon>Spermatophyta</taxon>
        <taxon>Magnoliopsida</taxon>
        <taxon>eudicotyledons</taxon>
        <taxon>Gunneridae</taxon>
        <taxon>Pentapetalae</taxon>
        <taxon>asterids</taxon>
        <taxon>campanulids</taxon>
        <taxon>Asterales</taxon>
        <taxon>Asteraceae</taxon>
        <taxon>Asteroideae</taxon>
        <taxon>Heliantheae alliance</taxon>
        <taxon>Millerieae</taxon>
        <taxon>Smallanthus</taxon>
    </lineage>
</organism>
<protein>
    <submittedName>
        <fullName evidence="1">Uncharacterized protein</fullName>
    </submittedName>
</protein>